<name>A0A939NB32_PRORE</name>
<evidence type="ECO:0000313" key="1">
    <source>
        <dbReference type="EMBL" id="MBO1916394.1"/>
    </source>
</evidence>
<comment type="caution">
    <text evidence="1">The sequence shown here is derived from an EMBL/GenBank/DDBJ whole genome shotgun (WGS) entry which is preliminary data.</text>
</comment>
<dbReference type="AlphaFoldDB" id="A0A939NB32"/>
<organism evidence="1 2">
    <name type="scientific">Providencia rettgeri</name>
    <dbReference type="NCBI Taxonomy" id="587"/>
    <lineage>
        <taxon>Bacteria</taxon>
        <taxon>Pseudomonadati</taxon>
        <taxon>Pseudomonadota</taxon>
        <taxon>Gammaproteobacteria</taxon>
        <taxon>Enterobacterales</taxon>
        <taxon>Morganellaceae</taxon>
        <taxon>Providencia</taxon>
    </lineage>
</organism>
<sequence>MSEDLRKRIYGPVGGIITISPQNEALTLRDQFAMNTITMTWRLVEAGCLDPDVNDMARYAYQMADAMLTARTNNRDMSREVNMNYDSIQIITQEAQ</sequence>
<dbReference type="EMBL" id="JAGETQ010000090">
    <property type="protein sequence ID" value="MBO1916394.1"/>
    <property type="molecule type" value="Genomic_DNA"/>
</dbReference>
<protein>
    <submittedName>
        <fullName evidence="1">Uncharacterized protein</fullName>
    </submittedName>
</protein>
<gene>
    <name evidence="1" type="ORF">J4727_14295</name>
</gene>
<dbReference type="Proteomes" id="UP000664477">
    <property type="component" value="Unassembled WGS sequence"/>
</dbReference>
<reference evidence="1" key="1">
    <citation type="submission" date="2021-03" db="EMBL/GenBank/DDBJ databases">
        <title>Molecular epidemiology and mechanisms of colistin and carbapenem resistance in Enterobacteriaceae from clinical isolates, the environment and porcine samples in Pretoria, South Africa.</title>
        <authorList>
            <person name="Bogoshi D."/>
            <person name="Mbelle N.M."/>
            <person name="Naidoo V."/>
            <person name="Osei Sekyere J."/>
        </authorList>
    </citation>
    <scope>NUCLEOTIDE SEQUENCE</scope>
    <source>
        <strain evidence="1">C052</strain>
    </source>
</reference>
<accession>A0A939NB32</accession>
<evidence type="ECO:0000313" key="2">
    <source>
        <dbReference type="Proteomes" id="UP000664477"/>
    </source>
</evidence>
<proteinExistence type="predicted"/>